<feature type="domain" description="HD-GYP" evidence="1">
    <location>
        <begin position="439"/>
        <end position="521"/>
    </location>
</feature>
<organism evidence="2 3">
    <name type="scientific">Lebetimonas natsushimae</name>
    <dbReference type="NCBI Taxonomy" id="1936991"/>
    <lineage>
        <taxon>Bacteria</taxon>
        <taxon>Pseudomonadati</taxon>
        <taxon>Campylobacterota</taxon>
        <taxon>Epsilonproteobacteria</taxon>
        <taxon>Nautiliales</taxon>
        <taxon>Nautiliaceae</taxon>
        <taxon>Lebetimonas</taxon>
    </lineage>
</organism>
<dbReference type="SMART" id="SM00471">
    <property type="entry name" value="HDc"/>
    <property type="match status" value="1"/>
</dbReference>
<dbReference type="PROSITE" id="PS51832">
    <property type="entry name" value="HD_GYP"/>
    <property type="match status" value="2"/>
</dbReference>
<feature type="domain" description="HD-GYP" evidence="1">
    <location>
        <begin position="536"/>
        <end position="741"/>
    </location>
</feature>
<dbReference type="InterPro" id="IPR001279">
    <property type="entry name" value="Metallo-B-lactamas"/>
</dbReference>
<protein>
    <recommendedName>
        <fullName evidence="1">HD-GYP domain-containing protein</fullName>
    </recommendedName>
</protein>
<evidence type="ECO:0000313" key="3">
    <source>
        <dbReference type="Proteomes" id="UP000217944"/>
    </source>
</evidence>
<dbReference type="InterPro" id="IPR000396">
    <property type="entry name" value="Pdiesterase2"/>
</dbReference>
<dbReference type="SUPFAM" id="SSF56281">
    <property type="entry name" value="Metallo-hydrolase/oxidoreductase"/>
    <property type="match status" value="1"/>
</dbReference>
<gene>
    <name evidence="2" type="ORF">LNAT_P0253</name>
</gene>
<dbReference type="GO" id="GO:0006198">
    <property type="term" value="P:cAMP catabolic process"/>
    <property type="evidence" value="ECO:0007669"/>
    <property type="project" value="InterPro"/>
</dbReference>
<dbReference type="InterPro" id="IPR003018">
    <property type="entry name" value="GAF"/>
</dbReference>
<sequence length="757" mass="88649">MQIEVLGSYGNKDKEKYSTCFKIDDSIIIDAGNIINEVKNLEKIKHIFLTHPHFDHIVDIPFLIDLIYSKIRNPINIYGNKETIESLKNFIFNDKTWPEFQNINLINSYKKTIKFVEIEANKPIIVHNNEILPFTVDHTVTTFGYLINQKYLISGDTALCENLIKTINNFKPQHLILECSFPNRMKNLAEISKHMTPQDIFKLINKLNYKPKIYIYHIKPLFKNEIEKELKNLNVTILDDNMIINEDRIIKRKNIKEILFEMIKDLYSENNPINILEKIITYARKITNADGGTIYLKTEDDQYLKFKIIQNDTLNIKEKENTIWPKIPLYVNGKENKKMVASLCALTGRIIHIEDVYNDREFDFEGTKKFDKKNNYLSKSMLVIPLRGHNKDIIGVLQLINKKYDDKIIAFDQNDEKIVELLASIAAISLTKDKLIKDFEKLFTSFIKTIGIAIDKKSKYTSKHVQRVAKLSIMIANAIEKEKIKTYPKDELKMIEIAGWLHDIGKIAIPEQIMDKAAKLEKTIDRIEIIKYKFELLKKEYYIQLLEKKLSKKEYEKLIKKADNDFEFLKEINKGCEWMDDEKLNRLKEIAKIKIDNENLLNKDELKNLSIRKGTLTDEERKIIQSHAEIGLNMLQNLHFPKKYKKLPDIAANHHEKLNGKGYPRGLSAKDLSLEERILAIADIFEALSAADRPYKESNKLSEIFKILYNMAKNNEIDKEIIKIIIKNKIYLDFAKKELKPEQIDEIPKEILKYFLN</sequence>
<dbReference type="InterPro" id="IPR006674">
    <property type="entry name" value="HD_domain"/>
</dbReference>
<dbReference type="Pfam" id="PF01590">
    <property type="entry name" value="GAF"/>
    <property type="match status" value="1"/>
</dbReference>
<dbReference type="InterPro" id="IPR036866">
    <property type="entry name" value="RibonucZ/Hydroxyglut_hydro"/>
</dbReference>
<dbReference type="Pfam" id="PF23023">
    <property type="entry name" value="Anti-Pycsar_Apyc1"/>
    <property type="match status" value="1"/>
</dbReference>
<dbReference type="InterPro" id="IPR003607">
    <property type="entry name" value="HD/PDEase_dom"/>
</dbReference>
<dbReference type="RefSeq" id="WP_096258119.1">
    <property type="nucleotide sequence ID" value="NZ_BDME01000001.1"/>
</dbReference>
<dbReference type="SMART" id="SM00065">
    <property type="entry name" value="GAF"/>
    <property type="match status" value="1"/>
</dbReference>
<reference evidence="2 3" key="1">
    <citation type="journal article" date="2017" name="Syst. Appl. Microbiol.">
        <title>Lebetimonas natsushimae sp. nov., a novel strictly anaerobic, moderately thermophilic chemoautotroph isolated from a deep-sea hydrothermal vent polychaete nest in the Mid-Okinawa Trough.</title>
        <authorList>
            <person name="Nagata R."/>
            <person name="Takaki Y."/>
            <person name="Tame A."/>
            <person name="Nunoura T."/>
            <person name="Muto H."/>
            <person name="Mino S."/>
            <person name="Sawayama S."/>
            <person name="Takai K."/>
            <person name="Nakagawa S."/>
        </authorList>
    </citation>
    <scope>NUCLEOTIDE SEQUENCE [LARGE SCALE GENOMIC DNA]</scope>
    <source>
        <strain evidence="2 3">HS1857</strain>
    </source>
</reference>
<dbReference type="AlphaFoldDB" id="A0A292YB18"/>
<name>A0A292YB18_9BACT</name>
<dbReference type="Gene3D" id="3.30.450.40">
    <property type="match status" value="1"/>
</dbReference>
<dbReference type="PANTHER" id="PTHR43155">
    <property type="entry name" value="CYCLIC DI-GMP PHOSPHODIESTERASE PA4108-RELATED"/>
    <property type="match status" value="1"/>
</dbReference>
<dbReference type="Proteomes" id="UP000217944">
    <property type="component" value="Unassembled WGS sequence"/>
</dbReference>
<proteinExistence type="predicted"/>
<dbReference type="SUPFAM" id="SSF55781">
    <property type="entry name" value="GAF domain-like"/>
    <property type="match status" value="1"/>
</dbReference>
<dbReference type="EMBL" id="BDME01000001">
    <property type="protein sequence ID" value="GAX86958.1"/>
    <property type="molecule type" value="Genomic_DNA"/>
</dbReference>
<evidence type="ECO:0000313" key="2">
    <source>
        <dbReference type="EMBL" id="GAX86958.1"/>
    </source>
</evidence>
<dbReference type="Pfam" id="PF01966">
    <property type="entry name" value="HD"/>
    <property type="match status" value="1"/>
</dbReference>
<dbReference type="Gene3D" id="1.10.3210.10">
    <property type="entry name" value="Hypothetical protein af1432"/>
    <property type="match status" value="2"/>
</dbReference>
<dbReference type="SUPFAM" id="SSF109604">
    <property type="entry name" value="HD-domain/PDEase-like"/>
    <property type="match status" value="1"/>
</dbReference>
<dbReference type="InterPro" id="IPR037522">
    <property type="entry name" value="HD_GYP_dom"/>
</dbReference>
<keyword evidence="3" id="KW-1185">Reference proteome</keyword>
<dbReference type="Pfam" id="PF13487">
    <property type="entry name" value="HD_5"/>
    <property type="match status" value="1"/>
</dbReference>
<dbReference type="GO" id="GO:0004115">
    <property type="term" value="F:3',5'-cyclic-AMP phosphodiesterase activity"/>
    <property type="evidence" value="ECO:0007669"/>
    <property type="project" value="InterPro"/>
</dbReference>
<comment type="caution">
    <text evidence="2">The sequence shown here is derived from an EMBL/GenBank/DDBJ whole genome shotgun (WGS) entry which is preliminary data.</text>
</comment>
<dbReference type="CDD" id="cd07735">
    <property type="entry name" value="class_II_PDE_MBL-fold"/>
    <property type="match status" value="1"/>
</dbReference>
<evidence type="ECO:0000259" key="1">
    <source>
        <dbReference type="PROSITE" id="PS51832"/>
    </source>
</evidence>
<dbReference type="InterPro" id="IPR029016">
    <property type="entry name" value="GAF-like_dom_sf"/>
</dbReference>
<dbReference type="OrthoDB" id="9769359at2"/>
<dbReference type="SMART" id="SM00849">
    <property type="entry name" value="Lactamase_B"/>
    <property type="match status" value="1"/>
</dbReference>
<dbReference type="PANTHER" id="PTHR43155:SF2">
    <property type="entry name" value="CYCLIC DI-GMP PHOSPHODIESTERASE PA4108"/>
    <property type="match status" value="1"/>
</dbReference>
<dbReference type="CDD" id="cd00077">
    <property type="entry name" value="HDc"/>
    <property type="match status" value="1"/>
</dbReference>
<dbReference type="Gene3D" id="3.60.15.10">
    <property type="entry name" value="Ribonuclease Z/Hydroxyacylglutathione hydrolase-like"/>
    <property type="match status" value="1"/>
</dbReference>
<accession>A0A292YB18</accession>